<dbReference type="EMBL" id="MK500434">
    <property type="protein sequence ID" value="QBK89676.1"/>
    <property type="molecule type" value="Genomic_DNA"/>
</dbReference>
<proteinExistence type="predicted"/>
<sequence>MSTLFLYYITTKGQEYGVLVGPFKEKYAQFREKYLGIGRLCEWIHFKYNLLVGCGWIFPMEKLDEIKATLTAEKITFTEEVFDKNIRIQRRKKQRRDYARKYRSKKKLQAASTATLLPKANRAIENIRNEDSYEECMIKLNKLRLNFPALYNFAETVFMGKRIPK</sequence>
<organism evidence="1">
    <name type="scientific">Pithovirus LCPAC001</name>
    <dbReference type="NCBI Taxonomy" id="2506585"/>
    <lineage>
        <taxon>Viruses</taxon>
        <taxon>Pithoviruses</taxon>
    </lineage>
</organism>
<gene>
    <name evidence="1" type="ORF">LCPAC001_01890</name>
</gene>
<protein>
    <submittedName>
        <fullName evidence="1">Uncharacterized protein</fullName>
    </submittedName>
</protein>
<accession>A0A481Z1V0</accession>
<evidence type="ECO:0000313" key="1">
    <source>
        <dbReference type="EMBL" id="QBK89676.1"/>
    </source>
</evidence>
<reference evidence="1" key="1">
    <citation type="journal article" date="2019" name="MBio">
        <title>Virus Genomes from Deep Sea Sediments Expand the Ocean Megavirome and Support Independent Origins of Viral Gigantism.</title>
        <authorList>
            <person name="Backstrom D."/>
            <person name="Yutin N."/>
            <person name="Jorgensen S.L."/>
            <person name="Dharamshi J."/>
            <person name="Homa F."/>
            <person name="Zaremba-Niedwiedzka K."/>
            <person name="Spang A."/>
            <person name="Wolf Y.I."/>
            <person name="Koonin E.V."/>
            <person name="Ettema T.J."/>
        </authorList>
    </citation>
    <scope>NUCLEOTIDE SEQUENCE</scope>
</reference>
<name>A0A481Z1V0_9VIRU</name>